<gene>
    <name evidence="3" type="ORF">AN216_09245</name>
</gene>
<feature type="signal peptide" evidence="2">
    <location>
        <begin position="1"/>
        <end position="25"/>
    </location>
</feature>
<sequence length="174" mass="18538">MRSRKIAVVAAACALALTPAATAVAGSGPAPDPSERPSAQSTAPSPEGNPRSAKAQAADVCEDAYPIGERGRITRGGETIASVKQFYSPKCDENYGYLWVWDSFRDREDDYDVSTAVYSYTQDEVLGGDSWTNSNGQEYWSHGTDTVQDCTAGVGAVRPAGEPLARQAHSSKRC</sequence>
<evidence type="ECO:0000313" key="3">
    <source>
        <dbReference type="EMBL" id="OEV03838.1"/>
    </source>
</evidence>
<organism evidence="3 4">
    <name type="scientific">Streptomyces oceani</name>
    <dbReference type="NCBI Taxonomy" id="1075402"/>
    <lineage>
        <taxon>Bacteria</taxon>
        <taxon>Bacillati</taxon>
        <taxon>Actinomycetota</taxon>
        <taxon>Actinomycetes</taxon>
        <taxon>Kitasatosporales</taxon>
        <taxon>Streptomycetaceae</taxon>
        <taxon>Streptomyces</taxon>
    </lineage>
</organism>
<proteinExistence type="predicted"/>
<feature type="chain" id="PRO_5009196548" description="DUF2690 domain-containing protein" evidence="2">
    <location>
        <begin position="26"/>
        <end position="174"/>
    </location>
</feature>
<evidence type="ECO:0000256" key="1">
    <source>
        <dbReference type="SAM" id="MobiDB-lite"/>
    </source>
</evidence>
<accession>A0A1E7KIQ1</accession>
<dbReference type="OrthoDB" id="3693320at2"/>
<name>A0A1E7KIQ1_9ACTN</name>
<evidence type="ECO:0008006" key="5">
    <source>
        <dbReference type="Google" id="ProtNLM"/>
    </source>
</evidence>
<dbReference type="Proteomes" id="UP000176101">
    <property type="component" value="Unassembled WGS sequence"/>
</dbReference>
<dbReference type="STRING" id="1075402.AN216_09245"/>
<keyword evidence="2" id="KW-0732">Signal</keyword>
<reference evidence="3 4" key="1">
    <citation type="journal article" date="2016" name="Front. Microbiol.">
        <title>Comparative Genomics Analysis of Streptomyces Species Reveals Their Adaptation to the Marine Environment and Their Diversity at the Genomic Level.</title>
        <authorList>
            <person name="Tian X."/>
            <person name="Zhang Z."/>
            <person name="Yang T."/>
            <person name="Chen M."/>
            <person name="Li J."/>
            <person name="Chen F."/>
            <person name="Yang J."/>
            <person name="Li W."/>
            <person name="Zhang B."/>
            <person name="Zhang Z."/>
            <person name="Wu J."/>
            <person name="Zhang C."/>
            <person name="Long L."/>
            <person name="Xiao J."/>
        </authorList>
    </citation>
    <scope>NUCLEOTIDE SEQUENCE [LARGE SCALE GENOMIC DNA]</scope>
    <source>
        <strain evidence="3 4">SCSIO 02100</strain>
    </source>
</reference>
<dbReference type="AlphaFoldDB" id="A0A1E7KIQ1"/>
<dbReference type="RefSeq" id="WP_070196154.1">
    <property type="nucleotide sequence ID" value="NZ_LJGU01000115.1"/>
</dbReference>
<comment type="caution">
    <text evidence="3">The sequence shown here is derived from an EMBL/GenBank/DDBJ whole genome shotgun (WGS) entry which is preliminary data.</text>
</comment>
<keyword evidence="4" id="KW-1185">Reference proteome</keyword>
<feature type="region of interest" description="Disordered" evidence="1">
    <location>
        <begin position="23"/>
        <end position="57"/>
    </location>
</feature>
<protein>
    <recommendedName>
        <fullName evidence="5">DUF2690 domain-containing protein</fullName>
    </recommendedName>
</protein>
<evidence type="ECO:0000313" key="4">
    <source>
        <dbReference type="Proteomes" id="UP000176101"/>
    </source>
</evidence>
<dbReference type="EMBL" id="LJGU01000115">
    <property type="protein sequence ID" value="OEV03838.1"/>
    <property type="molecule type" value="Genomic_DNA"/>
</dbReference>
<evidence type="ECO:0000256" key="2">
    <source>
        <dbReference type="SAM" id="SignalP"/>
    </source>
</evidence>